<dbReference type="Proteomes" id="UP000319769">
    <property type="component" value="Unassembled WGS sequence"/>
</dbReference>
<dbReference type="InterPro" id="IPR007061">
    <property type="entry name" value="MST-like"/>
</dbReference>
<dbReference type="Gene3D" id="1.20.120.450">
    <property type="entry name" value="dinb family like domain"/>
    <property type="match status" value="1"/>
</dbReference>
<dbReference type="Pfam" id="PF04978">
    <property type="entry name" value="MST"/>
    <property type="match status" value="1"/>
</dbReference>
<name>A0A5N0VMM7_9PSEU</name>
<accession>A0A5N0VMM7</accession>
<keyword evidence="2" id="KW-1185">Reference proteome</keyword>
<protein>
    <submittedName>
        <fullName evidence="1">DUF664 domain-containing protein</fullName>
    </submittedName>
</protein>
<comment type="caution">
    <text evidence="1">The sequence shown here is derived from an EMBL/GenBank/DDBJ whole genome shotgun (WGS) entry which is preliminary data.</text>
</comment>
<dbReference type="InterPro" id="IPR034660">
    <property type="entry name" value="DinB/YfiT-like"/>
</dbReference>
<dbReference type="AlphaFoldDB" id="A0A5N0VMM7"/>
<sequence length="154" mass="16993">MYTAEEYLFFADRALDGMAAILEELGDDLVNRRPALPGANSPYVIVHHCVGVLGFWVGRLVAGRPVERDREAEFSATGTVAELLGRLRAAQRQLRDDVAAADPRAPLREEAPAKYAHTPVGRTQGAALQHAYEELAQHHGQLELTRDVLKATRR</sequence>
<evidence type="ECO:0000313" key="2">
    <source>
        <dbReference type="Proteomes" id="UP000319769"/>
    </source>
</evidence>
<reference evidence="1" key="1">
    <citation type="submission" date="2019-09" db="EMBL/GenBank/DDBJ databases">
        <authorList>
            <person name="Teo W.F.A."/>
            <person name="Duangmal K."/>
        </authorList>
    </citation>
    <scope>NUCLEOTIDE SEQUENCE [LARGE SCALE GENOMIC DNA]</scope>
    <source>
        <strain evidence="1">K81G1</strain>
    </source>
</reference>
<evidence type="ECO:0000313" key="1">
    <source>
        <dbReference type="EMBL" id="KAA9165881.1"/>
    </source>
</evidence>
<dbReference type="EMBL" id="VMNW02000004">
    <property type="protein sequence ID" value="KAA9165881.1"/>
    <property type="molecule type" value="Genomic_DNA"/>
</dbReference>
<proteinExistence type="predicted"/>
<dbReference type="OrthoDB" id="4807647at2"/>
<organism evidence="1 2">
    <name type="scientific">Amycolatopsis acidicola</name>
    <dbReference type="NCBI Taxonomy" id="2596893"/>
    <lineage>
        <taxon>Bacteria</taxon>
        <taxon>Bacillati</taxon>
        <taxon>Actinomycetota</taxon>
        <taxon>Actinomycetes</taxon>
        <taxon>Pseudonocardiales</taxon>
        <taxon>Pseudonocardiaceae</taxon>
        <taxon>Amycolatopsis</taxon>
    </lineage>
</organism>
<gene>
    <name evidence="1" type="ORF">FPZ12_004805</name>
</gene>
<dbReference type="SUPFAM" id="SSF109854">
    <property type="entry name" value="DinB/YfiT-like putative metalloenzymes"/>
    <property type="match status" value="1"/>
</dbReference>